<accession>A0ABX5U1X0</accession>
<name>A0ABX5U1X0_STRGD</name>
<evidence type="ECO:0000313" key="2">
    <source>
        <dbReference type="Proteomes" id="UP000501753"/>
    </source>
</evidence>
<dbReference type="Proteomes" id="UP000501753">
    <property type="component" value="Chromosome"/>
</dbReference>
<reference evidence="1 2" key="1">
    <citation type="submission" date="2018-04" db="EMBL/GenBank/DDBJ databases">
        <title>Complete genome sequences of Streptomyces griseoviridis K61 and characterization of antagonistic properties of biological control agents.</title>
        <authorList>
            <person name="Mariita R.M."/>
            <person name="Sello J.K."/>
        </authorList>
    </citation>
    <scope>NUCLEOTIDE SEQUENCE [LARGE SCALE GENOMIC DNA]</scope>
    <source>
        <strain evidence="1 2">K61</strain>
    </source>
</reference>
<organism evidence="1 2">
    <name type="scientific">Streptomyces griseoviridis</name>
    <dbReference type="NCBI Taxonomy" id="45398"/>
    <lineage>
        <taxon>Bacteria</taxon>
        <taxon>Bacillati</taxon>
        <taxon>Actinomycetota</taxon>
        <taxon>Actinomycetes</taxon>
        <taxon>Kitasatosporales</taxon>
        <taxon>Streptomycetaceae</taxon>
        <taxon>Streptomyces</taxon>
    </lineage>
</organism>
<protein>
    <submittedName>
        <fullName evidence="1">Uncharacterized protein</fullName>
    </submittedName>
</protein>
<sequence length="60" mass="6587">MDHFVTGVMHDGRATPFQVTIGHSRQNPATLTVPVTWRGSSAEPYEEWAAAHWEQGAPAV</sequence>
<gene>
    <name evidence="1" type="ORF">DDJ31_31470</name>
</gene>
<proteinExistence type="predicted"/>
<evidence type="ECO:0000313" key="1">
    <source>
        <dbReference type="EMBL" id="QCN88932.1"/>
    </source>
</evidence>
<keyword evidence="2" id="KW-1185">Reference proteome</keyword>
<dbReference type="EMBL" id="CP029078">
    <property type="protein sequence ID" value="QCN88932.1"/>
    <property type="molecule type" value="Genomic_DNA"/>
</dbReference>